<evidence type="ECO:0000256" key="4">
    <source>
        <dbReference type="ARBA" id="ARBA00022553"/>
    </source>
</evidence>
<dbReference type="Proteomes" id="UP001589894">
    <property type="component" value="Unassembled WGS sequence"/>
</dbReference>
<evidence type="ECO:0000313" key="15">
    <source>
        <dbReference type="Proteomes" id="UP001589894"/>
    </source>
</evidence>
<keyword evidence="9" id="KW-0902">Two-component regulatory system</keyword>
<feature type="region of interest" description="Disordered" evidence="10">
    <location>
        <begin position="676"/>
        <end position="714"/>
    </location>
</feature>
<name>A0ABV6P606_9ACTN</name>
<dbReference type="Pfam" id="PF00672">
    <property type="entry name" value="HAMP"/>
    <property type="match status" value="1"/>
</dbReference>
<evidence type="ECO:0000256" key="11">
    <source>
        <dbReference type="SAM" id="Phobius"/>
    </source>
</evidence>
<keyword evidence="6 11" id="KW-0812">Transmembrane</keyword>
<evidence type="ECO:0000256" key="8">
    <source>
        <dbReference type="ARBA" id="ARBA00022989"/>
    </source>
</evidence>
<dbReference type="SUPFAM" id="SSF55874">
    <property type="entry name" value="ATPase domain of HSP90 chaperone/DNA topoisomerase II/histidine kinase"/>
    <property type="match status" value="1"/>
</dbReference>
<sequence>MLLGRLRIRGKLALLVLVPLLSLAALAVPVVGDRIAAANRAGDLESSVRIANRVGTLVQDLQQERLLSIGYLLGRTSRSQLVQKSATVSDRVADLTAEFDGRLTVRVRSALDNVGRLTDLRSAVLTRQASTDQVMAGFAPVDNGLIDALRLQYDVDTRTTAGRQILALDALLRTDEGVSATATLIVLVVAAKGNPAATERASAAFIASLAALQVTNNRFLSLATPEQFQLAKLEEAAATARSTKDILTVGAADPGAAVGNIPLDTLFPAAASMITLGQFVEKKVAVDVIAEVSGQQRRALTEAYLVAGAALLVLVLVIVLSLLLARTVSRPLTRLTRSADRVARLAETELTRIADEEAESTAPLRLDRVDVRARDEIGDLARAFERVQGTAARLVERQVVSRRNVAQMFGHVGRRTQNLVGRQISLLDRLEHRETDPTRLQHLYRLDHVTSRLRRSASSLVVLSGSTGTDGHTEPASLANIVRLALGEIEDYTRVDVRVEPDILVAPAVVGDLVLALAELMENATSFSPPHTRVSVSGARTAEGARLSLVDHGIGMPEQRMAEENARLTRRERLDLAPTEVLGLFVVGRLARRHGWRVALSPTPGGGVTVDLELAEALLSPGRPDGPAGTATRAIGMSSWPPGAGGPVPGPPTGATVELPPAPTNPAAVTRDLRFRPDRPASPAGPAAPPAERMAGAMPTAGAARPARDTDAARTVRDADAARTEQLVGAPRDAGATRTEQLAGAVAGQPATVDAGSGPDGPATAFSPELVARATRLMAGQSWNAFDLVTGNAAGELDAPAGAAGVGAESPQPEDPQPEGAVPDPRRNGGSPAAARAVRGTASIRAGRPPLRQRVPGTHLPTRSNGARPGTAPAGPAPLGVPGARLGAEPAPTGSSGDPAGDPAAVRALVEQFEDGVRRAQEESVELSPPTDPGVRSGPDDDGPTRLTRRVPGSTLGPTAVRLDRPAPPAAPADPEEARSLITEFESGVARALAEIRSEDRDEEGSPR</sequence>
<dbReference type="InterPro" id="IPR003660">
    <property type="entry name" value="HAMP_dom"/>
</dbReference>
<evidence type="ECO:0000259" key="12">
    <source>
        <dbReference type="PROSITE" id="PS50109"/>
    </source>
</evidence>
<keyword evidence="11" id="KW-0472">Membrane</keyword>
<feature type="domain" description="Histidine kinase" evidence="12">
    <location>
        <begin position="513"/>
        <end position="618"/>
    </location>
</feature>
<dbReference type="PANTHER" id="PTHR45436:SF5">
    <property type="entry name" value="SENSOR HISTIDINE KINASE TRCS"/>
    <property type="match status" value="1"/>
</dbReference>
<dbReference type="InterPro" id="IPR005467">
    <property type="entry name" value="His_kinase_dom"/>
</dbReference>
<feature type="compositionally biased region" description="Low complexity" evidence="10">
    <location>
        <begin position="681"/>
        <end position="705"/>
    </location>
</feature>
<dbReference type="EC" id="2.7.13.3" evidence="3"/>
<evidence type="ECO:0000256" key="1">
    <source>
        <dbReference type="ARBA" id="ARBA00000085"/>
    </source>
</evidence>
<dbReference type="InterPro" id="IPR050428">
    <property type="entry name" value="TCS_sensor_his_kinase"/>
</dbReference>
<dbReference type="PROSITE" id="PS50109">
    <property type="entry name" value="HIS_KIN"/>
    <property type="match status" value="1"/>
</dbReference>
<comment type="catalytic activity">
    <reaction evidence="1">
        <text>ATP + protein L-histidine = ADP + protein N-phospho-L-histidine.</text>
        <dbReference type="EC" id="2.7.13.3"/>
    </reaction>
</comment>
<feature type="domain" description="HAMP" evidence="13">
    <location>
        <begin position="326"/>
        <end position="396"/>
    </location>
</feature>
<evidence type="ECO:0000256" key="6">
    <source>
        <dbReference type="ARBA" id="ARBA00022692"/>
    </source>
</evidence>
<dbReference type="Pfam" id="PF08376">
    <property type="entry name" value="NIT"/>
    <property type="match status" value="1"/>
</dbReference>
<dbReference type="Gene3D" id="6.10.340.10">
    <property type="match status" value="1"/>
</dbReference>
<dbReference type="PANTHER" id="PTHR45436">
    <property type="entry name" value="SENSOR HISTIDINE KINASE YKOH"/>
    <property type="match status" value="1"/>
</dbReference>
<reference evidence="14 15" key="1">
    <citation type="submission" date="2024-09" db="EMBL/GenBank/DDBJ databases">
        <authorList>
            <person name="Sun Q."/>
            <person name="Mori K."/>
        </authorList>
    </citation>
    <scope>NUCLEOTIDE SEQUENCE [LARGE SCALE GENOMIC DNA]</scope>
    <source>
        <strain evidence="14 15">TBRC 2205</strain>
    </source>
</reference>
<dbReference type="PROSITE" id="PS50885">
    <property type="entry name" value="HAMP"/>
    <property type="match status" value="1"/>
</dbReference>
<evidence type="ECO:0000256" key="5">
    <source>
        <dbReference type="ARBA" id="ARBA00022679"/>
    </source>
</evidence>
<dbReference type="InterPro" id="IPR013587">
    <property type="entry name" value="Nitrate/nitrite_sensing"/>
</dbReference>
<evidence type="ECO:0000313" key="14">
    <source>
        <dbReference type="EMBL" id="MFC0568471.1"/>
    </source>
</evidence>
<dbReference type="InterPro" id="IPR003594">
    <property type="entry name" value="HATPase_dom"/>
</dbReference>
<keyword evidence="7" id="KW-0418">Kinase</keyword>
<dbReference type="SMART" id="SM00304">
    <property type="entry name" value="HAMP"/>
    <property type="match status" value="1"/>
</dbReference>
<comment type="subcellular location">
    <subcellularLocation>
        <location evidence="2">Membrane</location>
    </subcellularLocation>
</comment>
<keyword evidence="4" id="KW-0597">Phosphoprotein</keyword>
<dbReference type="InterPro" id="IPR036890">
    <property type="entry name" value="HATPase_C_sf"/>
</dbReference>
<dbReference type="SMART" id="SM00387">
    <property type="entry name" value="HATPase_c"/>
    <property type="match status" value="1"/>
</dbReference>
<dbReference type="CDD" id="cd06225">
    <property type="entry name" value="HAMP"/>
    <property type="match status" value="1"/>
</dbReference>
<evidence type="ECO:0000256" key="3">
    <source>
        <dbReference type="ARBA" id="ARBA00012438"/>
    </source>
</evidence>
<feature type="region of interest" description="Disordered" evidence="10">
    <location>
        <begin position="799"/>
        <end position="980"/>
    </location>
</feature>
<evidence type="ECO:0000256" key="7">
    <source>
        <dbReference type="ARBA" id="ARBA00022777"/>
    </source>
</evidence>
<evidence type="ECO:0000256" key="10">
    <source>
        <dbReference type="SAM" id="MobiDB-lite"/>
    </source>
</evidence>
<feature type="transmembrane region" description="Helical" evidence="11">
    <location>
        <begin position="303"/>
        <end position="325"/>
    </location>
</feature>
<organism evidence="14 15">
    <name type="scientific">Plantactinospora siamensis</name>
    <dbReference type="NCBI Taxonomy" id="555372"/>
    <lineage>
        <taxon>Bacteria</taxon>
        <taxon>Bacillati</taxon>
        <taxon>Actinomycetota</taxon>
        <taxon>Actinomycetes</taxon>
        <taxon>Micromonosporales</taxon>
        <taxon>Micromonosporaceae</taxon>
        <taxon>Plantactinospora</taxon>
    </lineage>
</organism>
<accession>A0ABV6P606</accession>
<gene>
    <name evidence="14" type="ORF">ACFFHU_30580</name>
</gene>
<evidence type="ECO:0000259" key="13">
    <source>
        <dbReference type="PROSITE" id="PS50885"/>
    </source>
</evidence>
<dbReference type="Gene3D" id="3.30.565.10">
    <property type="entry name" value="Histidine kinase-like ATPase, C-terminal domain"/>
    <property type="match status" value="1"/>
</dbReference>
<comment type="caution">
    <text evidence="14">The sequence shown here is derived from an EMBL/GenBank/DDBJ whole genome shotgun (WGS) entry which is preliminary data.</text>
</comment>
<keyword evidence="15" id="KW-1185">Reference proteome</keyword>
<evidence type="ECO:0000256" key="9">
    <source>
        <dbReference type="ARBA" id="ARBA00023012"/>
    </source>
</evidence>
<evidence type="ECO:0000256" key="2">
    <source>
        <dbReference type="ARBA" id="ARBA00004370"/>
    </source>
</evidence>
<feature type="region of interest" description="Disordered" evidence="10">
    <location>
        <begin position="731"/>
        <end position="764"/>
    </location>
</feature>
<dbReference type="RefSeq" id="WP_377343976.1">
    <property type="nucleotide sequence ID" value="NZ_JBHLUE010000034.1"/>
</dbReference>
<proteinExistence type="predicted"/>
<keyword evidence="5" id="KW-0808">Transferase</keyword>
<protein>
    <recommendedName>
        <fullName evidence="3">histidine kinase</fullName>
        <ecNumber evidence="3">2.7.13.3</ecNumber>
    </recommendedName>
</protein>
<feature type="compositionally biased region" description="Low complexity" evidence="10">
    <location>
        <begin position="866"/>
        <end position="888"/>
    </location>
</feature>
<dbReference type="EMBL" id="JBHLUE010000034">
    <property type="protein sequence ID" value="MFC0568471.1"/>
    <property type="molecule type" value="Genomic_DNA"/>
</dbReference>
<dbReference type="Pfam" id="PF02518">
    <property type="entry name" value="HATPase_c"/>
    <property type="match status" value="1"/>
</dbReference>
<keyword evidence="8 11" id="KW-1133">Transmembrane helix</keyword>